<keyword evidence="2" id="KW-1185">Reference proteome</keyword>
<comment type="caution">
    <text evidence="1">The sequence shown here is derived from an EMBL/GenBank/DDBJ whole genome shotgun (WGS) entry which is preliminary data.</text>
</comment>
<gene>
    <name evidence="1" type="ORF">dsmv_2393</name>
</gene>
<dbReference type="Proteomes" id="UP000014977">
    <property type="component" value="Unassembled WGS sequence"/>
</dbReference>
<evidence type="ECO:0000313" key="2">
    <source>
        <dbReference type="Proteomes" id="UP000014977"/>
    </source>
</evidence>
<dbReference type="AlphaFoldDB" id="S7V6W0"/>
<dbReference type="RefSeq" id="WP_020877150.1">
    <property type="nucleotide sequence ID" value="NZ_ATHJ01000084.1"/>
</dbReference>
<accession>S7V6W0</accession>
<evidence type="ECO:0000313" key="1">
    <source>
        <dbReference type="EMBL" id="EPR40258.1"/>
    </source>
</evidence>
<name>S7V6W0_DESML</name>
<organism evidence="1 2">
    <name type="scientific">Desulfococcus multivorans DSM 2059</name>
    <dbReference type="NCBI Taxonomy" id="1121405"/>
    <lineage>
        <taxon>Bacteria</taxon>
        <taxon>Pseudomonadati</taxon>
        <taxon>Thermodesulfobacteriota</taxon>
        <taxon>Desulfobacteria</taxon>
        <taxon>Desulfobacterales</taxon>
        <taxon>Desulfococcaceae</taxon>
        <taxon>Desulfococcus</taxon>
    </lineage>
</organism>
<protein>
    <submittedName>
        <fullName evidence="1">Uncharacterized protein</fullName>
    </submittedName>
</protein>
<proteinExistence type="predicted"/>
<sequence length="131" mass="15008">MPTKTTEACEASDAQVSKNGTAVSIRERKSKFYEWYQKNGFMAYVDSRDLSHTPDNLFDWLNRMPQDHLVFLADHIFWKLEGARQTESIPRVIIDFTGGTDNGAWADTEIEIMVVDSEDGYPNKKLDDGRN</sequence>
<dbReference type="EMBL" id="ATHJ01000084">
    <property type="protein sequence ID" value="EPR40258.1"/>
    <property type="molecule type" value="Genomic_DNA"/>
</dbReference>
<reference evidence="1 2" key="1">
    <citation type="journal article" date="2013" name="Genome Announc.">
        <title>Draft genome sequences for three mercury-methylating, sulfate-reducing bacteria.</title>
        <authorList>
            <person name="Brown S.D."/>
            <person name="Hurt R.A.Jr."/>
            <person name="Gilmour C.C."/>
            <person name="Elias D.A."/>
        </authorList>
    </citation>
    <scope>NUCLEOTIDE SEQUENCE [LARGE SCALE GENOMIC DNA]</scope>
    <source>
        <strain evidence="1 2">DSM 2059</strain>
    </source>
</reference>